<organism evidence="8 9">
    <name type="scientific">Candidatus Nealsonbacteria bacterium CG08_land_8_20_14_0_20_43_11</name>
    <dbReference type="NCBI Taxonomy" id="1974706"/>
    <lineage>
        <taxon>Bacteria</taxon>
        <taxon>Candidatus Nealsoniibacteriota</taxon>
    </lineage>
</organism>
<evidence type="ECO:0000259" key="7">
    <source>
        <dbReference type="Pfam" id="PF20803"/>
    </source>
</evidence>
<sequence length="198" mass="23955">MRLPITDKFLLDLYAVIEGVDDIIDVLGRRSMKEAVYPELYRFRQRYEKKQDRKNFSNLINYLKRKGYIKSAGLRPQQGIAITKKGLEKIWKARLKGIERKIRKDRKWQMIIFDIPEEKRDLRSLLRENLQLLRYQMLQRSVWVCPYDVMKETEAVINRYLLDRYINNFLIEETFPHLFDDRQKGEEKKRRGNGAKIV</sequence>
<dbReference type="Gene3D" id="3.30.70.2650">
    <property type="match status" value="1"/>
</dbReference>
<evidence type="ECO:0000256" key="4">
    <source>
        <dbReference type="ARBA" id="ARBA00022801"/>
    </source>
</evidence>
<dbReference type="GO" id="GO:0004521">
    <property type="term" value="F:RNA endonuclease activity"/>
    <property type="evidence" value="ECO:0007669"/>
    <property type="project" value="InterPro"/>
</dbReference>
<keyword evidence="4" id="KW-0378">Hydrolase</keyword>
<gene>
    <name evidence="8" type="primary">cas2</name>
    <name evidence="8" type="ORF">COT34_01930</name>
</gene>
<proteinExistence type="predicted"/>
<evidence type="ECO:0000313" key="9">
    <source>
        <dbReference type="Proteomes" id="UP000229390"/>
    </source>
</evidence>
<evidence type="ECO:0000256" key="3">
    <source>
        <dbReference type="ARBA" id="ARBA00022759"/>
    </source>
</evidence>
<evidence type="ECO:0000256" key="1">
    <source>
        <dbReference type="ARBA" id="ARBA00022722"/>
    </source>
</evidence>
<dbReference type="Pfam" id="PF20803">
    <property type="entry name" value="PaaX_M"/>
    <property type="match status" value="1"/>
</dbReference>
<name>A0A2M6T0D8_9BACT</name>
<keyword evidence="5" id="KW-0460">Magnesium</keyword>
<evidence type="ECO:0000313" key="8">
    <source>
        <dbReference type="EMBL" id="PIS38772.1"/>
    </source>
</evidence>
<keyword evidence="6" id="KW-0051">Antiviral defense</keyword>
<keyword evidence="3 8" id="KW-0255">Endonuclease</keyword>
<dbReference type="Proteomes" id="UP000229390">
    <property type="component" value="Unassembled WGS sequence"/>
</dbReference>
<evidence type="ECO:0000256" key="2">
    <source>
        <dbReference type="ARBA" id="ARBA00022723"/>
    </source>
</evidence>
<evidence type="ECO:0000256" key="5">
    <source>
        <dbReference type="ARBA" id="ARBA00022842"/>
    </source>
</evidence>
<evidence type="ECO:0000256" key="6">
    <source>
        <dbReference type="ARBA" id="ARBA00023118"/>
    </source>
</evidence>
<keyword evidence="2" id="KW-0479">Metal-binding</keyword>
<comment type="caution">
    <text evidence="8">The sequence shown here is derived from an EMBL/GenBank/DDBJ whole genome shotgun (WGS) entry which is preliminary data.</text>
</comment>
<reference evidence="9" key="1">
    <citation type="submission" date="2017-09" db="EMBL/GenBank/DDBJ databases">
        <title>Depth-based differentiation of microbial function through sediment-hosted aquifers and enrichment of novel symbionts in the deep terrestrial subsurface.</title>
        <authorList>
            <person name="Probst A.J."/>
            <person name="Ladd B."/>
            <person name="Jarett J.K."/>
            <person name="Geller-Mcgrath D.E."/>
            <person name="Sieber C.M.K."/>
            <person name="Emerson J.B."/>
            <person name="Anantharaman K."/>
            <person name="Thomas B.C."/>
            <person name="Malmstrom R."/>
            <person name="Stieglmeier M."/>
            <person name="Klingl A."/>
            <person name="Woyke T."/>
            <person name="Ryan C.M."/>
            <person name="Banfield J.F."/>
        </authorList>
    </citation>
    <scope>NUCLEOTIDE SEQUENCE [LARGE SCALE GENOMIC DNA]</scope>
</reference>
<dbReference type="EMBL" id="PEYE01000034">
    <property type="protein sequence ID" value="PIS38772.1"/>
    <property type="molecule type" value="Genomic_DNA"/>
</dbReference>
<protein>
    <submittedName>
        <fullName evidence="8">CRISPR-associated endonuclease Cas2</fullName>
    </submittedName>
</protein>
<feature type="domain" description="Transcriptional repressor PaaX-like central Cas2-like" evidence="7">
    <location>
        <begin position="104"/>
        <end position="170"/>
    </location>
</feature>
<dbReference type="AlphaFoldDB" id="A0A2M6T0D8"/>
<accession>A0A2M6T0D8</accession>
<dbReference type="InterPro" id="IPR048846">
    <property type="entry name" value="PaaX-like_central"/>
</dbReference>
<keyword evidence="1" id="KW-0540">Nuclease</keyword>
<dbReference type="InterPro" id="IPR021127">
    <property type="entry name" value="CRISPR_associated_Cas2"/>
</dbReference>
<dbReference type="GO" id="GO:0043571">
    <property type="term" value="P:maintenance of CRISPR repeat elements"/>
    <property type="evidence" value="ECO:0007669"/>
    <property type="project" value="InterPro"/>
</dbReference>
<dbReference type="NCBIfam" id="TIGR01573">
    <property type="entry name" value="cas2"/>
    <property type="match status" value="1"/>
</dbReference>